<reference evidence="1" key="1">
    <citation type="submission" date="2020-08" db="EMBL/GenBank/DDBJ databases">
        <title>Multicomponent nature underlies the extraordinary mechanical properties of spider dragline silk.</title>
        <authorList>
            <person name="Kono N."/>
            <person name="Nakamura H."/>
            <person name="Mori M."/>
            <person name="Yoshida Y."/>
            <person name="Ohtoshi R."/>
            <person name="Malay A.D."/>
            <person name="Moran D.A.P."/>
            <person name="Tomita M."/>
            <person name="Numata K."/>
            <person name="Arakawa K."/>
        </authorList>
    </citation>
    <scope>NUCLEOTIDE SEQUENCE</scope>
</reference>
<organism evidence="1 2">
    <name type="scientific">Trichonephila inaurata madagascariensis</name>
    <dbReference type="NCBI Taxonomy" id="2747483"/>
    <lineage>
        <taxon>Eukaryota</taxon>
        <taxon>Metazoa</taxon>
        <taxon>Ecdysozoa</taxon>
        <taxon>Arthropoda</taxon>
        <taxon>Chelicerata</taxon>
        <taxon>Arachnida</taxon>
        <taxon>Araneae</taxon>
        <taxon>Araneomorphae</taxon>
        <taxon>Entelegynae</taxon>
        <taxon>Araneoidea</taxon>
        <taxon>Nephilidae</taxon>
        <taxon>Trichonephila</taxon>
        <taxon>Trichonephila inaurata</taxon>
    </lineage>
</organism>
<comment type="caution">
    <text evidence="1">The sequence shown here is derived from an EMBL/GenBank/DDBJ whole genome shotgun (WGS) entry which is preliminary data.</text>
</comment>
<keyword evidence="2" id="KW-1185">Reference proteome</keyword>
<dbReference type="AlphaFoldDB" id="A0A8X6WP86"/>
<protein>
    <submittedName>
        <fullName evidence="1">Uncharacterized protein</fullName>
    </submittedName>
</protein>
<gene>
    <name evidence="1" type="ORF">TNIN_342511</name>
</gene>
<accession>A0A8X6WP86</accession>
<evidence type="ECO:0000313" key="2">
    <source>
        <dbReference type="Proteomes" id="UP000886998"/>
    </source>
</evidence>
<evidence type="ECO:0000313" key="1">
    <source>
        <dbReference type="EMBL" id="GFY37596.1"/>
    </source>
</evidence>
<dbReference type="EMBL" id="BMAV01000373">
    <property type="protein sequence ID" value="GFY37596.1"/>
    <property type="molecule type" value="Genomic_DNA"/>
</dbReference>
<name>A0A8X6WP86_9ARAC</name>
<dbReference type="OrthoDB" id="6435789at2759"/>
<proteinExistence type="predicted"/>
<sequence length="144" mass="16066">MVTASPIPNSDCTFSFLRNLDKLAEIADKVADVALPAAVYSATSAPELNPSAEIQELAKQIVELKLQISRMSRPRNKPFFRRKSSSRSRNRNRTTNHEAICFITNVIVRTPVNVSHLATSYIANLVIDLALSRKTRKHDYSGVL</sequence>
<dbReference type="Proteomes" id="UP000886998">
    <property type="component" value="Unassembled WGS sequence"/>
</dbReference>